<reference evidence="2" key="1">
    <citation type="journal article" date="2014" name="Front. Microbiol.">
        <title>High frequency of phylogenetically diverse reductive dehalogenase-homologous genes in deep subseafloor sedimentary metagenomes.</title>
        <authorList>
            <person name="Kawai M."/>
            <person name="Futagami T."/>
            <person name="Toyoda A."/>
            <person name="Takaki Y."/>
            <person name="Nishi S."/>
            <person name="Hori S."/>
            <person name="Arai W."/>
            <person name="Tsubouchi T."/>
            <person name="Morono Y."/>
            <person name="Uchiyama I."/>
            <person name="Ito T."/>
            <person name="Fujiyama A."/>
            <person name="Inagaki F."/>
            <person name="Takami H."/>
        </authorList>
    </citation>
    <scope>NUCLEOTIDE SEQUENCE</scope>
    <source>
        <strain evidence="2">Expedition CK06-06</strain>
    </source>
</reference>
<feature type="non-terminal residue" evidence="2">
    <location>
        <position position="1"/>
    </location>
</feature>
<evidence type="ECO:0000256" key="1">
    <source>
        <dbReference type="SAM" id="Coils"/>
    </source>
</evidence>
<dbReference type="EMBL" id="BARS01003215">
    <property type="protein sequence ID" value="GAF79378.1"/>
    <property type="molecule type" value="Genomic_DNA"/>
</dbReference>
<keyword evidence="1" id="KW-0175">Coiled coil</keyword>
<name>X0SE99_9ZZZZ</name>
<accession>X0SE99</accession>
<organism evidence="2">
    <name type="scientific">marine sediment metagenome</name>
    <dbReference type="NCBI Taxonomy" id="412755"/>
    <lineage>
        <taxon>unclassified sequences</taxon>
        <taxon>metagenomes</taxon>
        <taxon>ecological metagenomes</taxon>
    </lineage>
</organism>
<evidence type="ECO:0000313" key="2">
    <source>
        <dbReference type="EMBL" id="GAF79378.1"/>
    </source>
</evidence>
<comment type="caution">
    <text evidence="2">The sequence shown here is derived from an EMBL/GenBank/DDBJ whole genome shotgun (WGS) entry which is preliminary data.</text>
</comment>
<dbReference type="AlphaFoldDB" id="X0SE99"/>
<gene>
    <name evidence="2" type="ORF">S01H1_06201</name>
</gene>
<feature type="coiled-coil region" evidence="1">
    <location>
        <begin position="90"/>
        <end position="145"/>
    </location>
</feature>
<protein>
    <recommendedName>
        <fullName evidence="3">Type I restriction enzyme R protein N-terminal domain-containing protein</fullName>
    </recommendedName>
</protein>
<proteinExistence type="predicted"/>
<evidence type="ECO:0008006" key="3">
    <source>
        <dbReference type="Google" id="ProtNLM"/>
    </source>
</evidence>
<sequence>HPAGRNRIDIFIGRDRSVCGIIVETKDYVVKLDNHIPQLKIYTDEKRPLLAIIANGEEIRIFSPFMKVPSFTKTILYIVKRQELANRSILEKLEKILLTEKREIGELEKNIEGREKEIKDIRAEVEKLKKEKNTVSTKKQEIEKQKHIKIQEILSRA</sequence>